<protein>
    <recommendedName>
        <fullName evidence="3">Helix-turn-helix domain-containing protein</fullName>
    </recommendedName>
</protein>
<dbReference type="AlphaFoldDB" id="A0A241ZDY8"/>
<name>A0A241ZDY8_ACIBA</name>
<gene>
    <name evidence="1" type="ORF">B9X95_10450</name>
</gene>
<evidence type="ECO:0008006" key="3">
    <source>
        <dbReference type="Google" id="ProtNLM"/>
    </source>
</evidence>
<dbReference type="Proteomes" id="UP000194699">
    <property type="component" value="Unassembled WGS sequence"/>
</dbReference>
<organism evidence="1 2">
    <name type="scientific">Acinetobacter baumannii</name>
    <dbReference type="NCBI Taxonomy" id="470"/>
    <lineage>
        <taxon>Bacteria</taxon>
        <taxon>Pseudomonadati</taxon>
        <taxon>Pseudomonadota</taxon>
        <taxon>Gammaproteobacteria</taxon>
        <taxon>Moraxellales</taxon>
        <taxon>Moraxellaceae</taxon>
        <taxon>Acinetobacter</taxon>
        <taxon>Acinetobacter calcoaceticus/baumannii complex</taxon>
    </lineage>
</organism>
<dbReference type="EMBL" id="NGEL01000115">
    <property type="protein sequence ID" value="OTM86492.1"/>
    <property type="molecule type" value="Genomic_DNA"/>
</dbReference>
<comment type="caution">
    <text evidence="1">The sequence shown here is derived from an EMBL/GenBank/DDBJ whole genome shotgun (WGS) entry which is preliminary data.</text>
</comment>
<reference evidence="1 2" key="1">
    <citation type="submission" date="2017-05" db="EMBL/GenBank/DDBJ databases">
        <authorList>
            <person name="Song R."/>
            <person name="Chenine A.L."/>
            <person name="Ruprecht R.M."/>
        </authorList>
    </citation>
    <scope>NUCLEOTIDE SEQUENCE [LARGE SCALE GENOMIC DNA]</scope>
    <source>
        <strain evidence="1 2">PR350</strain>
    </source>
</reference>
<proteinExistence type="predicted"/>
<evidence type="ECO:0000313" key="2">
    <source>
        <dbReference type="Proteomes" id="UP000194699"/>
    </source>
</evidence>
<sequence>MLMSALIKFPRQHQVEKEKPMFSDKFDNGYIMSSRLYRKEVMPFLSDAARNVYAELENRINGFQKETDFVSYSQLQGDKSLEGSRQLGRATVSSGLKELLDLGVISVIETGKQGTKSYRLNEISLVDRFKNKTSSKKRPVQLVNQSSSVSEPKPVQLVNRNQFSNETDNRYIEKNKNIKNTCSENPVDAVLKLWTPNLDSLNAWLQRSGIAKMTQSEVDGWLLEINGYYSTKLEAGLLTDTQMYTNFVKWIKRNFSSRKPAPKAQEQIDSRNVNAAWENINPDYSNAGEPVELEDWML</sequence>
<evidence type="ECO:0000313" key="1">
    <source>
        <dbReference type="EMBL" id="OTM86492.1"/>
    </source>
</evidence>
<accession>A0A241ZDY8</accession>